<dbReference type="EMBL" id="FQZQ01000008">
    <property type="protein sequence ID" value="SHJ40891.1"/>
    <property type="molecule type" value="Genomic_DNA"/>
</dbReference>
<feature type="transmembrane region" description="Helical" evidence="2">
    <location>
        <begin position="12"/>
        <end position="31"/>
    </location>
</feature>
<dbReference type="STRING" id="1470563.SAMN05444000_10885"/>
<feature type="transmembrane region" description="Helical" evidence="2">
    <location>
        <begin position="43"/>
        <end position="68"/>
    </location>
</feature>
<evidence type="ECO:0000313" key="3">
    <source>
        <dbReference type="EMBL" id="SHJ40891.1"/>
    </source>
</evidence>
<dbReference type="AlphaFoldDB" id="A0A1M6J2Y6"/>
<keyword evidence="2" id="KW-0812">Transmembrane</keyword>
<dbReference type="OrthoDB" id="8115457at2"/>
<protein>
    <submittedName>
        <fullName evidence="3">Uncharacterized protein</fullName>
    </submittedName>
</protein>
<keyword evidence="2" id="KW-0472">Membrane</keyword>
<reference evidence="4" key="1">
    <citation type="submission" date="2016-11" db="EMBL/GenBank/DDBJ databases">
        <authorList>
            <person name="Varghese N."/>
            <person name="Submissions S."/>
        </authorList>
    </citation>
    <scope>NUCLEOTIDE SEQUENCE [LARGE SCALE GENOMIC DNA]</scope>
    <source>
        <strain evidence="4">DSM 100564</strain>
    </source>
</reference>
<keyword evidence="2" id="KW-1133">Transmembrane helix</keyword>
<dbReference type="Proteomes" id="UP000183982">
    <property type="component" value="Unassembled WGS sequence"/>
</dbReference>
<accession>A0A1M6J2Y6</accession>
<gene>
    <name evidence="3" type="ORF">SAMN05444000_10885</name>
</gene>
<sequence length="106" mass="11460">MPKLVRLYIRQVLTGFGLSAIFVGLLLWMNVANLWHLVNATSGGVVAVVMLFIFNGIVFAGVQFSIVIMRMAGDDRPGGGKKDDLPVGPPRLAPVEAKARSPQKNQ</sequence>
<name>A0A1M6J2Y6_9RHOB</name>
<proteinExistence type="predicted"/>
<organism evidence="3 4">
    <name type="scientific">Shimia gijangensis</name>
    <dbReference type="NCBI Taxonomy" id="1470563"/>
    <lineage>
        <taxon>Bacteria</taxon>
        <taxon>Pseudomonadati</taxon>
        <taxon>Pseudomonadota</taxon>
        <taxon>Alphaproteobacteria</taxon>
        <taxon>Rhodobacterales</taxon>
        <taxon>Roseobacteraceae</taxon>
    </lineage>
</organism>
<evidence type="ECO:0000256" key="1">
    <source>
        <dbReference type="SAM" id="MobiDB-lite"/>
    </source>
</evidence>
<keyword evidence="4" id="KW-1185">Reference proteome</keyword>
<evidence type="ECO:0000313" key="4">
    <source>
        <dbReference type="Proteomes" id="UP000183982"/>
    </source>
</evidence>
<feature type="region of interest" description="Disordered" evidence="1">
    <location>
        <begin position="75"/>
        <end position="106"/>
    </location>
</feature>
<evidence type="ECO:0000256" key="2">
    <source>
        <dbReference type="SAM" id="Phobius"/>
    </source>
</evidence>
<feature type="compositionally biased region" description="Basic and acidic residues" evidence="1">
    <location>
        <begin position="75"/>
        <end position="85"/>
    </location>
</feature>
<dbReference type="RefSeq" id="WP_073251726.1">
    <property type="nucleotide sequence ID" value="NZ_FQZQ01000008.1"/>
</dbReference>